<organism evidence="1 2">
    <name type="scientific">Methylobacter tundripaludum</name>
    <dbReference type="NCBI Taxonomy" id="173365"/>
    <lineage>
        <taxon>Bacteria</taxon>
        <taxon>Pseudomonadati</taxon>
        <taxon>Pseudomonadota</taxon>
        <taxon>Gammaproteobacteria</taxon>
        <taxon>Methylococcales</taxon>
        <taxon>Methylococcaceae</taxon>
        <taxon>Methylobacter</taxon>
    </lineage>
</organism>
<reference evidence="1 2" key="1">
    <citation type="submission" date="2018-02" db="EMBL/GenBank/DDBJ databases">
        <title>Subsurface microbial communities from deep shales in Ohio and West Virginia, USA.</title>
        <authorList>
            <person name="Wrighton K."/>
        </authorList>
    </citation>
    <scope>NUCLEOTIDE SEQUENCE [LARGE SCALE GENOMIC DNA]</scope>
    <source>
        <strain evidence="1 2">OWC-G53F</strain>
    </source>
</reference>
<accession>A0A2S6H4F9</accession>
<gene>
    <name evidence="1" type="ORF">B0F88_104120</name>
</gene>
<comment type="caution">
    <text evidence="1">The sequence shown here is derived from an EMBL/GenBank/DDBJ whole genome shotgun (WGS) entry which is preliminary data.</text>
</comment>
<dbReference type="InterPro" id="IPR021957">
    <property type="entry name" value="DUF3574"/>
</dbReference>
<evidence type="ECO:0000313" key="2">
    <source>
        <dbReference type="Proteomes" id="UP000238071"/>
    </source>
</evidence>
<dbReference type="OrthoDB" id="5296954at2"/>
<dbReference type="Pfam" id="PF12098">
    <property type="entry name" value="DUF3574"/>
    <property type="match status" value="1"/>
</dbReference>
<sequence length="160" mass="17956">MFEALLHLTKAKRFGRGSMPRPAFSYVYRDIIKKHPMKNCLLLLTVLACLGCAPANQLNRFYFGMNKPTGGAVSEQAFNQFLQQEIGSRFPKGLTLFEAKGQWKSANGTIEQEKSRVVEIVCDDTPENRDKVAAIAAKYKALFAQEAVMVIKSQPEIVFH</sequence>
<proteinExistence type="predicted"/>
<keyword evidence="2" id="KW-1185">Reference proteome</keyword>
<protein>
    <submittedName>
        <fullName evidence="1">Uncharacterized protein DUF3574</fullName>
    </submittedName>
</protein>
<dbReference type="AlphaFoldDB" id="A0A2S6H4F9"/>
<name>A0A2S6H4F9_9GAMM</name>
<dbReference type="Proteomes" id="UP000238071">
    <property type="component" value="Unassembled WGS sequence"/>
</dbReference>
<evidence type="ECO:0000313" key="1">
    <source>
        <dbReference type="EMBL" id="PPK72327.1"/>
    </source>
</evidence>
<dbReference type="EMBL" id="PTIY01000004">
    <property type="protein sequence ID" value="PPK72327.1"/>
    <property type="molecule type" value="Genomic_DNA"/>
</dbReference>